<name>A0A1H6G1U2_9EURY</name>
<feature type="transmembrane region" description="Helical" evidence="1">
    <location>
        <begin position="178"/>
        <end position="198"/>
    </location>
</feature>
<dbReference type="EMBL" id="FNWL01000003">
    <property type="protein sequence ID" value="SEH17056.1"/>
    <property type="molecule type" value="Genomic_DNA"/>
</dbReference>
<organism evidence="2 3">
    <name type="scientific">Natronorubrum sediminis</name>
    <dbReference type="NCBI Taxonomy" id="640943"/>
    <lineage>
        <taxon>Archaea</taxon>
        <taxon>Methanobacteriati</taxon>
        <taxon>Methanobacteriota</taxon>
        <taxon>Stenosarchaea group</taxon>
        <taxon>Halobacteria</taxon>
        <taxon>Halobacteriales</taxon>
        <taxon>Natrialbaceae</taxon>
        <taxon>Natronorubrum</taxon>
    </lineage>
</organism>
<feature type="transmembrane region" description="Helical" evidence="1">
    <location>
        <begin position="6"/>
        <end position="36"/>
    </location>
</feature>
<protein>
    <submittedName>
        <fullName evidence="2">Uncharacterized protein</fullName>
    </submittedName>
</protein>
<evidence type="ECO:0000313" key="3">
    <source>
        <dbReference type="Proteomes" id="UP000199112"/>
    </source>
</evidence>
<sequence>MMKIDYVTLVILILAVIVVSIPLLLTLIPLVFLLWLSGLISKVGNVNINSYFGSVLDNLQLEGVRSDIVQAVSNDAVKWDVDSVDQELREIKSEGERQHEHGELLFTFVIGILVIFAGTMNISVLSSTFHGWGIEALLLLLPFFVLVRVALLNRIAYSGVGEVKTGDLDVAVKWQKIVCNKVLVIPLLFGMALIRKIFGDNRYTNAMDMASEVESLDDYINLLKEEFSKRAQ</sequence>
<dbReference type="OrthoDB" id="379493at2157"/>
<reference evidence="3" key="1">
    <citation type="submission" date="2016-10" db="EMBL/GenBank/DDBJ databases">
        <authorList>
            <person name="Varghese N."/>
            <person name="Submissions S."/>
        </authorList>
    </citation>
    <scope>NUCLEOTIDE SEQUENCE [LARGE SCALE GENOMIC DNA]</scope>
    <source>
        <strain evidence="3">CGMCC 1.8981</strain>
    </source>
</reference>
<keyword evidence="1" id="KW-0472">Membrane</keyword>
<keyword evidence="3" id="KW-1185">Reference proteome</keyword>
<feature type="transmembrane region" description="Helical" evidence="1">
    <location>
        <begin position="136"/>
        <end position="157"/>
    </location>
</feature>
<proteinExistence type="predicted"/>
<accession>A0A1H6G1U2</accession>
<feature type="transmembrane region" description="Helical" evidence="1">
    <location>
        <begin position="104"/>
        <end position="124"/>
    </location>
</feature>
<dbReference type="Proteomes" id="UP000199112">
    <property type="component" value="Unassembled WGS sequence"/>
</dbReference>
<keyword evidence="1" id="KW-0812">Transmembrane</keyword>
<evidence type="ECO:0000256" key="1">
    <source>
        <dbReference type="SAM" id="Phobius"/>
    </source>
</evidence>
<dbReference type="AlphaFoldDB" id="A0A1H6G1U2"/>
<evidence type="ECO:0000313" key="2">
    <source>
        <dbReference type="EMBL" id="SEH17056.1"/>
    </source>
</evidence>
<gene>
    <name evidence="2" type="ORF">SAMN04487967_2949</name>
</gene>
<dbReference type="RefSeq" id="WP_090507736.1">
    <property type="nucleotide sequence ID" value="NZ_FNWL01000003.1"/>
</dbReference>
<keyword evidence="1" id="KW-1133">Transmembrane helix</keyword>